<proteinExistence type="predicted"/>
<keyword evidence="3" id="KW-1185">Reference proteome</keyword>
<dbReference type="PANTHER" id="PTHR33112:SF9">
    <property type="entry name" value="HETEROKARYON INCOMPATIBILITY DOMAIN-CONTAINING PROTEIN"/>
    <property type="match status" value="1"/>
</dbReference>
<dbReference type="InterPro" id="IPR010730">
    <property type="entry name" value="HET"/>
</dbReference>
<evidence type="ECO:0000313" key="2">
    <source>
        <dbReference type="EMBL" id="KAH7134074.1"/>
    </source>
</evidence>
<dbReference type="EMBL" id="JAGMUV010000014">
    <property type="protein sequence ID" value="KAH7134074.1"/>
    <property type="molecule type" value="Genomic_DNA"/>
</dbReference>
<dbReference type="PANTHER" id="PTHR33112">
    <property type="entry name" value="DOMAIN PROTEIN, PUTATIVE-RELATED"/>
    <property type="match status" value="1"/>
</dbReference>
<evidence type="ECO:0000313" key="3">
    <source>
        <dbReference type="Proteomes" id="UP000738349"/>
    </source>
</evidence>
<reference evidence="2" key="1">
    <citation type="journal article" date="2021" name="Nat. Commun.">
        <title>Genetic determinants of endophytism in the Arabidopsis root mycobiome.</title>
        <authorList>
            <person name="Mesny F."/>
            <person name="Miyauchi S."/>
            <person name="Thiergart T."/>
            <person name="Pickel B."/>
            <person name="Atanasova L."/>
            <person name="Karlsson M."/>
            <person name="Huettel B."/>
            <person name="Barry K.W."/>
            <person name="Haridas S."/>
            <person name="Chen C."/>
            <person name="Bauer D."/>
            <person name="Andreopoulos W."/>
            <person name="Pangilinan J."/>
            <person name="LaButti K."/>
            <person name="Riley R."/>
            <person name="Lipzen A."/>
            <person name="Clum A."/>
            <person name="Drula E."/>
            <person name="Henrissat B."/>
            <person name="Kohler A."/>
            <person name="Grigoriev I.V."/>
            <person name="Martin F.M."/>
            <person name="Hacquard S."/>
        </authorList>
    </citation>
    <scope>NUCLEOTIDE SEQUENCE</scope>
    <source>
        <strain evidence="2">MPI-CAGE-AT-0147</strain>
    </source>
</reference>
<feature type="domain" description="Heterokaryon incompatibility" evidence="1">
    <location>
        <begin position="156"/>
        <end position="262"/>
    </location>
</feature>
<dbReference type="Pfam" id="PF06985">
    <property type="entry name" value="HET"/>
    <property type="match status" value="1"/>
</dbReference>
<name>A0A9P9IXC2_9HYPO</name>
<gene>
    <name evidence="2" type="ORF">EDB81DRAFT_762406</name>
</gene>
<dbReference type="AlphaFoldDB" id="A0A9P9IXC2"/>
<dbReference type="Proteomes" id="UP000738349">
    <property type="component" value="Unassembled WGS sequence"/>
</dbReference>
<protein>
    <recommendedName>
        <fullName evidence="1">Heterokaryon incompatibility domain-containing protein</fullName>
    </recommendedName>
</protein>
<evidence type="ECO:0000259" key="1">
    <source>
        <dbReference type="Pfam" id="PF06985"/>
    </source>
</evidence>
<organism evidence="2 3">
    <name type="scientific">Dactylonectria macrodidyma</name>
    <dbReference type="NCBI Taxonomy" id="307937"/>
    <lineage>
        <taxon>Eukaryota</taxon>
        <taxon>Fungi</taxon>
        <taxon>Dikarya</taxon>
        <taxon>Ascomycota</taxon>
        <taxon>Pezizomycotina</taxon>
        <taxon>Sordariomycetes</taxon>
        <taxon>Hypocreomycetidae</taxon>
        <taxon>Hypocreales</taxon>
        <taxon>Nectriaceae</taxon>
        <taxon>Dactylonectria</taxon>
    </lineage>
</organism>
<comment type="caution">
    <text evidence="2">The sequence shown here is derived from an EMBL/GenBank/DDBJ whole genome shotgun (WGS) entry which is preliminary data.</text>
</comment>
<sequence>MLCALCENIDFDQLREDTAGYSERRRGRPDSIKIYTIHDSDLSLNDSPGEVRSGGRVLAYFYVCLERTPRELELDQMPAAAAKIHHRLLPYSTASKECFALAKGWRDRCVARSKTERHGTQPFRPSRTNDVGLSDGLMEPRLKIHSQKETDDRMEWVTLSHCWGGVSPLRTTTDTLEQRLSGIPMDTLPRTFADAVIITRNLGYRYLCIDSLCIIQDSVADWEAESSQLGTIYMNCAMNIAAARAKNCHDDIFSDRYVKFEPIKLPLKSKKLEMDDWFYVTQPKYQRDHDWIIYWECEHCMKEVGSILPLFLSDDPSLRRVTAAQFVSHKLALPSYLMQQQPPEGPLQIQSLNPIQRDECHTSWLRLVQNYSYRSLSIESDVLPALASIAALFQTRLQEPYHAGIFAGNMLSGLLWRRIPQSLLRENFICRTGYGQSMERRQVVGIPTWSWASISGPIQPETLTEDWYSRQWDIVGSKTATSVGCETYLASGLTASPQHTTGIKGGLLSVQSCVSQAGPLSDASYGAILLASGRDTDCREDDYG</sequence>
<accession>A0A9P9IXC2</accession>
<dbReference type="OrthoDB" id="3789824at2759"/>